<sequence length="136" mass="14375">MPRSLTMRRPGAAGFTLIELMITVAIIVILASVAYPSYTAYLVRSNRAAAQVYLMEAAQKQSQIMADSRSYATTVADLGLTPPAAVSSRYTIAIAVAEGPPSSFTITAAPILTGPQRRDGDLTINSAGTRTPAAKW</sequence>
<accession>A0ABW0L7Y8</accession>
<keyword evidence="1" id="KW-0472">Membrane</keyword>
<dbReference type="PROSITE" id="PS00409">
    <property type="entry name" value="PROKAR_NTER_METHYL"/>
    <property type="match status" value="1"/>
</dbReference>
<evidence type="ECO:0000313" key="3">
    <source>
        <dbReference type="Proteomes" id="UP001596050"/>
    </source>
</evidence>
<name>A0ABW0L7Y8_9BURK</name>
<dbReference type="NCBIfam" id="TIGR02532">
    <property type="entry name" value="IV_pilin_GFxxxE"/>
    <property type="match status" value="1"/>
</dbReference>
<dbReference type="Pfam" id="PF07963">
    <property type="entry name" value="N_methyl"/>
    <property type="match status" value="1"/>
</dbReference>
<keyword evidence="1" id="KW-1133">Transmembrane helix</keyword>
<dbReference type="EMBL" id="JBHSMU010000014">
    <property type="protein sequence ID" value="MFC5460896.1"/>
    <property type="molecule type" value="Genomic_DNA"/>
</dbReference>
<dbReference type="InterPro" id="IPR045584">
    <property type="entry name" value="Pilin-like"/>
</dbReference>
<comment type="caution">
    <text evidence="2">The sequence shown here is derived from an EMBL/GenBank/DDBJ whole genome shotgun (WGS) entry which is preliminary data.</text>
</comment>
<feature type="transmembrane region" description="Helical" evidence="1">
    <location>
        <begin position="12"/>
        <end position="35"/>
    </location>
</feature>
<keyword evidence="3" id="KW-1185">Reference proteome</keyword>
<dbReference type="Gene3D" id="3.30.700.10">
    <property type="entry name" value="Glycoprotein, Type 4 Pilin"/>
    <property type="match status" value="1"/>
</dbReference>
<dbReference type="SUPFAM" id="SSF54523">
    <property type="entry name" value="Pili subunits"/>
    <property type="match status" value="1"/>
</dbReference>
<protein>
    <submittedName>
        <fullName evidence="2">Type IV pilin protein</fullName>
    </submittedName>
</protein>
<dbReference type="InterPro" id="IPR031982">
    <property type="entry name" value="PilE-like"/>
</dbReference>
<keyword evidence="1" id="KW-0812">Transmembrane</keyword>
<gene>
    <name evidence="2" type="ORF">ACFPN5_13885</name>
</gene>
<dbReference type="InterPro" id="IPR012902">
    <property type="entry name" value="N_methyl_site"/>
</dbReference>
<evidence type="ECO:0000313" key="2">
    <source>
        <dbReference type="EMBL" id="MFC5460896.1"/>
    </source>
</evidence>
<evidence type="ECO:0000256" key="1">
    <source>
        <dbReference type="SAM" id="Phobius"/>
    </source>
</evidence>
<dbReference type="Pfam" id="PF16732">
    <property type="entry name" value="ComP_DUS"/>
    <property type="match status" value="1"/>
</dbReference>
<dbReference type="Proteomes" id="UP001596050">
    <property type="component" value="Unassembled WGS sequence"/>
</dbReference>
<dbReference type="RefSeq" id="WP_379784205.1">
    <property type="nucleotide sequence ID" value="NZ_JBHSMU010000014.1"/>
</dbReference>
<reference evidence="3" key="1">
    <citation type="journal article" date="2019" name="Int. J. Syst. Evol. Microbiol.">
        <title>The Global Catalogue of Microorganisms (GCM) 10K type strain sequencing project: providing services to taxonomists for standard genome sequencing and annotation.</title>
        <authorList>
            <consortium name="The Broad Institute Genomics Platform"/>
            <consortium name="The Broad Institute Genome Sequencing Center for Infectious Disease"/>
            <person name="Wu L."/>
            <person name="Ma J."/>
        </authorList>
    </citation>
    <scope>NUCLEOTIDE SEQUENCE [LARGE SCALE GENOMIC DNA]</scope>
    <source>
        <strain evidence="3">KACC 12649</strain>
    </source>
</reference>
<proteinExistence type="predicted"/>
<organism evidence="2 3">
    <name type="scientific">Massilia niabensis</name>
    <dbReference type="NCBI Taxonomy" id="544910"/>
    <lineage>
        <taxon>Bacteria</taxon>
        <taxon>Pseudomonadati</taxon>
        <taxon>Pseudomonadota</taxon>
        <taxon>Betaproteobacteria</taxon>
        <taxon>Burkholderiales</taxon>
        <taxon>Oxalobacteraceae</taxon>
        <taxon>Telluria group</taxon>
        <taxon>Massilia</taxon>
    </lineage>
</organism>